<reference evidence="2 3" key="1">
    <citation type="submission" date="2021-03" db="EMBL/GenBank/DDBJ databases">
        <title>Whole genome sequence of Jiella sp. MQZ13P-4.</title>
        <authorList>
            <person name="Tuo L."/>
        </authorList>
    </citation>
    <scope>NUCLEOTIDE SEQUENCE [LARGE SCALE GENOMIC DNA]</scope>
    <source>
        <strain evidence="2 3">MQZ13P-4</strain>
    </source>
</reference>
<dbReference type="RefSeq" id="WP_207350380.1">
    <property type="nucleotide sequence ID" value="NZ_JAFMPY010000007.1"/>
</dbReference>
<accession>A0ABS3J456</accession>
<organism evidence="2 3">
    <name type="scientific">Jiella sonneratiae</name>
    <dbReference type="NCBI Taxonomy" id="2816856"/>
    <lineage>
        <taxon>Bacteria</taxon>
        <taxon>Pseudomonadati</taxon>
        <taxon>Pseudomonadota</taxon>
        <taxon>Alphaproteobacteria</taxon>
        <taxon>Hyphomicrobiales</taxon>
        <taxon>Aurantimonadaceae</taxon>
        <taxon>Jiella</taxon>
    </lineage>
</organism>
<dbReference type="EMBL" id="JAFMPY010000007">
    <property type="protein sequence ID" value="MBO0903743.1"/>
    <property type="molecule type" value="Genomic_DNA"/>
</dbReference>
<dbReference type="InterPro" id="IPR004711">
    <property type="entry name" value="Benzoate_Transporter"/>
</dbReference>
<protein>
    <submittedName>
        <fullName evidence="2">Benzoate/H(+) symporter BenE family transporter</fullName>
    </submittedName>
</protein>
<feature type="transmembrane region" description="Helical" evidence="1">
    <location>
        <begin position="167"/>
        <end position="185"/>
    </location>
</feature>
<feature type="transmembrane region" description="Helical" evidence="1">
    <location>
        <begin position="266"/>
        <end position="288"/>
    </location>
</feature>
<evidence type="ECO:0000313" key="3">
    <source>
        <dbReference type="Proteomes" id="UP000664288"/>
    </source>
</evidence>
<sequence>MDASKRGFIEPGPGIASGLRDLPANLNLKTGSAGLVAAIFGCSGPALIVIGAAGTGHLTNGQTVAWLLAIYGLGGLISFVMALHYRMPITGAYSIPGAALVAGSLATFPFDQAVGAFVMAGVIVLVLGVTGLIGKVMRWLPMPIVMAMIAGALIRFGIGAVTAIDKLPLVVGAAIVAFFLSMRFVKVVPPVLSALVVGLIAVALTGSFGTNDAGISFVAPEFTAPAFTLDAFLAIAVPLAILVVGAENAQATGVLLAEDYPAPVNAMTIISGVGGILAGFLGGHNANIAGPMTAICSSDQAGEDKRGRYAATVVNGVLFAGFGIFAGAVVPLVLMLPGPLIGAVAGLAMINVLVMAFQSAFSKAAGFQIGAFVALVVAMSNVAILGISAPFWALFAGAVVSALVEWPAPEKTRPTTSATPAG</sequence>
<feature type="transmembrane region" description="Helical" evidence="1">
    <location>
        <begin position="91"/>
        <end position="108"/>
    </location>
</feature>
<keyword evidence="1" id="KW-0812">Transmembrane</keyword>
<proteinExistence type="predicted"/>
<evidence type="ECO:0000313" key="2">
    <source>
        <dbReference type="EMBL" id="MBO0903743.1"/>
    </source>
</evidence>
<keyword evidence="1" id="KW-1133">Transmembrane helix</keyword>
<name>A0ABS3J456_9HYPH</name>
<keyword evidence="3" id="KW-1185">Reference proteome</keyword>
<dbReference type="Proteomes" id="UP000664288">
    <property type="component" value="Unassembled WGS sequence"/>
</dbReference>
<feature type="transmembrane region" description="Helical" evidence="1">
    <location>
        <begin position="191"/>
        <end position="210"/>
    </location>
</feature>
<feature type="transmembrane region" description="Helical" evidence="1">
    <location>
        <begin position="32"/>
        <end position="52"/>
    </location>
</feature>
<keyword evidence="1" id="KW-0472">Membrane</keyword>
<dbReference type="PANTHER" id="PTHR30199">
    <property type="entry name" value="MFS FAMILY TRANSPORTER, PREDICTED SUBSTRATE BENZOATE"/>
    <property type="match status" value="1"/>
</dbReference>
<gene>
    <name evidence="2" type="ORF">J1C47_08815</name>
</gene>
<dbReference type="Pfam" id="PF03594">
    <property type="entry name" value="BenE"/>
    <property type="match status" value="1"/>
</dbReference>
<dbReference type="PANTHER" id="PTHR30199:SF0">
    <property type="entry name" value="INNER MEMBRANE PROTEIN YDCO"/>
    <property type="match status" value="1"/>
</dbReference>
<feature type="transmembrane region" description="Helical" evidence="1">
    <location>
        <begin position="115"/>
        <end position="133"/>
    </location>
</feature>
<feature type="transmembrane region" description="Helical" evidence="1">
    <location>
        <begin position="64"/>
        <end position="85"/>
    </location>
</feature>
<feature type="transmembrane region" description="Helical" evidence="1">
    <location>
        <begin position="222"/>
        <end position="246"/>
    </location>
</feature>
<comment type="caution">
    <text evidence="2">The sequence shown here is derived from an EMBL/GenBank/DDBJ whole genome shotgun (WGS) entry which is preliminary data.</text>
</comment>
<feature type="transmembrane region" description="Helical" evidence="1">
    <location>
        <begin position="309"/>
        <end position="334"/>
    </location>
</feature>
<feature type="transmembrane region" description="Helical" evidence="1">
    <location>
        <begin position="369"/>
        <end position="395"/>
    </location>
</feature>
<feature type="transmembrane region" description="Helical" evidence="1">
    <location>
        <begin position="340"/>
        <end position="357"/>
    </location>
</feature>
<evidence type="ECO:0000256" key="1">
    <source>
        <dbReference type="SAM" id="Phobius"/>
    </source>
</evidence>